<comment type="caution">
    <text evidence="10">The sequence shown here is derived from an EMBL/GenBank/DDBJ whole genome shotgun (WGS) entry which is preliminary data.</text>
</comment>
<feature type="transmembrane region" description="Helical" evidence="8">
    <location>
        <begin position="177"/>
        <end position="199"/>
    </location>
</feature>
<sequence length="375" mass="42604">TLLSNELKMIFRSRSIWIYFLLLPMAMVLFTGVFNMNNGLYALRLGVVNEDNTFLGIFFIRYATSMVKEENIYVFKTRNEAENQLKDLDGYFIIPKGFANDLLFQKPSKLIFVPNPDALQSGIAIYQVLSNVLNEFKALPVIADPNFMKNVTVDPNYKAPEIVVEGVDGDKFNFKEFLFPLILALCLLLTLGIGLSWSIHEDQRTEILDFLVLANTRALQFLFSKIVSFLVVGIFEFCFFLLFGLLFGYEGLINIVENTPLFLMLSLVFITMSVFLTSLTRTSRGSQFLVTGVSVVFILISGMLIPRSMFPEWLRKFADYFPMTALLSEIQKLSLIPTDLKTIIGLLISNTVLTTVFILLSVIMFRYSSDHLSAM</sequence>
<dbReference type="EMBL" id="DRTH01000135">
    <property type="protein sequence ID" value="HHF08586.1"/>
    <property type="molecule type" value="Genomic_DNA"/>
</dbReference>
<feature type="domain" description="ABC transmembrane type-2" evidence="9">
    <location>
        <begin position="136"/>
        <end position="368"/>
    </location>
</feature>
<dbReference type="GO" id="GO:0140359">
    <property type="term" value="F:ABC-type transporter activity"/>
    <property type="evidence" value="ECO:0007669"/>
    <property type="project" value="InterPro"/>
</dbReference>
<dbReference type="PROSITE" id="PS51012">
    <property type="entry name" value="ABC_TM2"/>
    <property type="match status" value="1"/>
</dbReference>
<dbReference type="InterPro" id="IPR013525">
    <property type="entry name" value="ABC2_TM"/>
</dbReference>
<dbReference type="InterPro" id="IPR051449">
    <property type="entry name" value="ABC-2_transporter_component"/>
</dbReference>
<evidence type="ECO:0000259" key="9">
    <source>
        <dbReference type="PROSITE" id="PS51012"/>
    </source>
</evidence>
<keyword evidence="6 8" id="KW-1133">Transmembrane helix</keyword>
<comment type="subcellular location">
    <subcellularLocation>
        <location evidence="1">Cell membrane</location>
        <topology evidence="1">Multi-pass membrane protein</topology>
    </subcellularLocation>
</comment>
<name>A0A7C5HPA4_9BACT</name>
<evidence type="ECO:0000256" key="7">
    <source>
        <dbReference type="ARBA" id="ARBA00023136"/>
    </source>
</evidence>
<evidence type="ECO:0000256" key="4">
    <source>
        <dbReference type="ARBA" id="ARBA00022475"/>
    </source>
</evidence>
<dbReference type="Proteomes" id="UP000886129">
    <property type="component" value="Unassembled WGS sequence"/>
</dbReference>
<dbReference type="GO" id="GO:0005886">
    <property type="term" value="C:plasma membrane"/>
    <property type="evidence" value="ECO:0007669"/>
    <property type="project" value="UniProtKB-SubCell"/>
</dbReference>
<evidence type="ECO:0000256" key="8">
    <source>
        <dbReference type="SAM" id="Phobius"/>
    </source>
</evidence>
<evidence type="ECO:0000256" key="1">
    <source>
        <dbReference type="ARBA" id="ARBA00004651"/>
    </source>
</evidence>
<dbReference type="AlphaFoldDB" id="A0A7C5HPA4"/>
<evidence type="ECO:0000313" key="10">
    <source>
        <dbReference type="EMBL" id="HHF08586.1"/>
    </source>
</evidence>
<feature type="non-terminal residue" evidence="10">
    <location>
        <position position="1"/>
    </location>
</feature>
<feature type="transmembrane region" description="Helical" evidence="8">
    <location>
        <begin position="16"/>
        <end position="34"/>
    </location>
</feature>
<protein>
    <submittedName>
        <fullName evidence="10">ABC transporter permease</fullName>
    </submittedName>
</protein>
<feature type="transmembrane region" description="Helical" evidence="8">
    <location>
        <begin position="342"/>
        <end position="365"/>
    </location>
</feature>
<dbReference type="PANTHER" id="PTHR30294:SF29">
    <property type="entry name" value="MULTIDRUG ABC TRANSPORTER PERMEASE YBHS-RELATED"/>
    <property type="match status" value="1"/>
</dbReference>
<evidence type="ECO:0000256" key="5">
    <source>
        <dbReference type="ARBA" id="ARBA00022692"/>
    </source>
</evidence>
<dbReference type="PANTHER" id="PTHR30294">
    <property type="entry name" value="MEMBRANE COMPONENT OF ABC TRANSPORTER YHHJ-RELATED"/>
    <property type="match status" value="1"/>
</dbReference>
<feature type="transmembrane region" description="Helical" evidence="8">
    <location>
        <begin position="219"/>
        <end position="249"/>
    </location>
</feature>
<reference evidence="10" key="1">
    <citation type="journal article" date="2020" name="mSystems">
        <title>Genome- and Community-Level Interaction Insights into Carbon Utilization and Element Cycling Functions of Hydrothermarchaeota in Hydrothermal Sediment.</title>
        <authorList>
            <person name="Zhou Z."/>
            <person name="Liu Y."/>
            <person name="Xu W."/>
            <person name="Pan J."/>
            <person name="Luo Z.H."/>
            <person name="Li M."/>
        </authorList>
    </citation>
    <scope>NUCLEOTIDE SEQUENCE [LARGE SCALE GENOMIC DNA]</scope>
    <source>
        <strain evidence="10">HyVt-80</strain>
    </source>
</reference>
<feature type="transmembrane region" description="Helical" evidence="8">
    <location>
        <begin position="261"/>
        <end position="279"/>
    </location>
</feature>
<dbReference type="InterPro" id="IPR047817">
    <property type="entry name" value="ABC2_TM_bact-type"/>
</dbReference>
<evidence type="ECO:0000256" key="2">
    <source>
        <dbReference type="ARBA" id="ARBA00007783"/>
    </source>
</evidence>
<keyword evidence="3" id="KW-0813">Transport</keyword>
<keyword evidence="5 8" id="KW-0812">Transmembrane</keyword>
<gene>
    <name evidence="10" type="ORF">ENL26_02285</name>
</gene>
<keyword evidence="4" id="KW-1003">Cell membrane</keyword>
<proteinExistence type="inferred from homology"/>
<dbReference type="Gene3D" id="3.40.1710.10">
    <property type="entry name" value="abc type-2 transporter like domain"/>
    <property type="match status" value="1"/>
</dbReference>
<dbReference type="Pfam" id="PF12698">
    <property type="entry name" value="ABC2_membrane_3"/>
    <property type="match status" value="1"/>
</dbReference>
<evidence type="ECO:0000256" key="3">
    <source>
        <dbReference type="ARBA" id="ARBA00022448"/>
    </source>
</evidence>
<comment type="similarity">
    <text evidence="2">Belongs to the ABC-2 integral membrane protein family.</text>
</comment>
<accession>A0A7C5HPA4</accession>
<feature type="transmembrane region" description="Helical" evidence="8">
    <location>
        <begin position="285"/>
        <end position="305"/>
    </location>
</feature>
<organism evidence="10">
    <name type="scientific">Kosmotoga arenicorallina</name>
    <dbReference type="NCBI Taxonomy" id="688066"/>
    <lineage>
        <taxon>Bacteria</taxon>
        <taxon>Thermotogati</taxon>
        <taxon>Thermotogota</taxon>
        <taxon>Thermotogae</taxon>
        <taxon>Kosmotogales</taxon>
        <taxon>Kosmotogaceae</taxon>
        <taxon>Kosmotoga</taxon>
    </lineage>
</organism>
<keyword evidence="7 8" id="KW-0472">Membrane</keyword>
<evidence type="ECO:0000256" key="6">
    <source>
        <dbReference type="ARBA" id="ARBA00022989"/>
    </source>
</evidence>